<evidence type="ECO:0000256" key="1">
    <source>
        <dbReference type="ARBA" id="ARBA00004651"/>
    </source>
</evidence>
<feature type="region of interest" description="Disordered" evidence="7">
    <location>
        <begin position="338"/>
        <end position="442"/>
    </location>
</feature>
<evidence type="ECO:0000256" key="2">
    <source>
        <dbReference type="ARBA" id="ARBA00022692"/>
    </source>
</evidence>
<dbReference type="PANTHER" id="PTHR24221">
    <property type="entry name" value="ATP-BINDING CASSETTE SUB-FAMILY B"/>
    <property type="match status" value="1"/>
</dbReference>
<dbReference type="PROSITE" id="PS50929">
    <property type="entry name" value="ABC_TM1F"/>
    <property type="match status" value="1"/>
</dbReference>
<evidence type="ECO:0000256" key="5">
    <source>
        <dbReference type="ARBA" id="ARBA00022989"/>
    </source>
</evidence>
<feature type="region of interest" description="Disordered" evidence="7">
    <location>
        <begin position="530"/>
        <end position="555"/>
    </location>
</feature>
<gene>
    <name evidence="11" type="ORF">FHX71_003651</name>
</gene>
<evidence type="ECO:0000313" key="11">
    <source>
        <dbReference type="EMBL" id="MBA8809675.1"/>
    </source>
</evidence>
<dbReference type="InterPro" id="IPR039421">
    <property type="entry name" value="Type_1_exporter"/>
</dbReference>
<dbReference type="GO" id="GO:0005886">
    <property type="term" value="C:plasma membrane"/>
    <property type="evidence" value="ECO:0007669"/>
    <property type="project" value="UniProtKB-SubCell"/>
</dbReference>
<comment type="caution">
    <text evidence="11">The sequence shown here is derived from an EMBL/GenBank/DDBJ whole genome shotgun (WGS) entry which is preliminary data.</text>
</comment>
<dbReference type="PROSITE" id="PS50893">
    <property type="entry name" value="ABC_TRANSPORTER_2"/>
    <property type="match status" value="1"/>
</dbReference>
<dbReference type="AlphaFoldDB" id="A0A7W3JB87"/>
<feature type="domain" description="ABC transporter" evidence="9">
    <location>
        <begin position="451"/>
        <end position="723"/>
    </location>
</feature>
<evidence type="ECO:0000256" key="4">
    <source>
        <dbReference type="ARBA" id="ARBA00022840"/>
    </source>
</evidence>
<sequence length="786" mass="76931">MTTPLTRDPARPVSPARDTRDPLRRVLPLLEVRPGKVAAAVALGVLALACAIGLAAVAAWLVARASQMPPVLTLSVAVVSVRAFGIGRGVLRYCERLASHDVALRGMAALRANLYARLAADDRPVTVRRGELLARIGQDVDDVGDVVVRAMVPAGVAAVTSLGSVILLGVLLPAAGVALAVCLVLAGVVTPWLAARAAARTEARGAAARGEVSALSLGLLEESAALRVAGRFDARVADLDAADARLSAVADDGARTSGLAAALGALAQGLAVLASLAFGIPAALDGSLSPEALTVIVLTPLAVFEATAGLPAAAVQLHRSREAARRLLGLLPDTPASAANVTTSATSNVSEPQVPRGTRTSDTVGAASETVGAGVEGRDPGGAHVSDVQVPRGTCTSDNGEVADETAGAGVKGRDSGGAHVSDVQAPRGTCGSDTSGGASGVSGGDGGALLVLDDVAAGWPGADGRRVAAVEGVSLTLRPGSVVALAGPSGVGKTTLLMTAAGLIPAVSGGVGRKVGRGVGDGRSAVGQVVGSSDYRSPDELPTAELPVARSGGGGGDAHGGALFVAEDGHVFDTTVLENLRVARGDVTSDEARAALDAVGLGDWLAALPAGLDTVVGTDAAAVSGGERRRLLVARALLAPARVLLVDEPAEHLDGATADALVDAVAAHARATGRAVLLATHRLTPLTVADEVLLLAQGAPGPDAGTATAEPGTAGLDAAGAGFAGSGAAGLGTTGLGAAGAGTTGPGIAGAGAGPGAPATVAARGRHEDLLATDPAYAWAAAQEG</sequence>
<keyword evidence="3" id="KW-0547">Nucleotide-binding</keyword>
<feature type="transmembrane region" description="Helical" evidence="8">
    <location>
        <begin position="174"/>
        <end position="194"/>
    </location>
</feature>
<dbReference type="SUPFAM" id="SSF52540">
    <property type="entry name" value="P-loop containing nucleoside triphosphate hydrolases"/>
    <property type="match status" value="1"/>
</dbReference>
<evidence type="ECO:0000256" key="3">
    <source>
        <dbReference type="ARBA" id="ARBA00022741"/>
    </source>
</evidence>
<dbReference type="GO" id="GO:0034040">
    <property type="term" value="F:ATPase-coupled lipid transmembrane transporter activity"/>
    <property type="evidence" value="ECO:0007669"/>
    <property type="project" value="TreeGrafter"/>
</dbReference>
<feature type="transmembrane region" description="Helical" evidence="8">
    <location>
        <begin position="259"/>
        <end position="280"/>
    </location>
</feature>
<dbReference type="InterPro" id="IPR003439">
    <property type="entry name" value="ABC_transporter-like_ATP-bd"/>
</dbReference>
<evidence type="ECO:0000259" key="10">
    <source>
        <dbReference type="PROSITE" id="PS50929"/>
    </source>
</evidence>
<dbReference type="RefSeq" id="WP_246403322.1">
    <property type="nucleotide sequence ID" value="NZ_BAAATF010000008.1"/>
</dbReference>
<dbReference type="SMART" id="SM00382">
    <property type="entry name" value="AAA"/>
    <property type="match status" value="1"/>
</dbReference>
<organism evidence="11 12">
    <name type="scientific">Promicromonospora sukumoe</name>
    <dbReference type="NCBI Taxonomy" id="88382"/>
    <lineage>
        <taxon>Bacteria</taxon>
        <taxon>Bacillati</taxon>
        <taxon>Actinomycetota</taxon>
        <taxon>Actinomycetes</taxon>
        <taxon>Micrococcales</taxon>
        <taxon>Promicromonosporaceae</taxon>
        <taxon>Promicromonospora</taxon>
    </lineage>
</organism>
<keyword evidence="6 8" id="KW-0472">Membrane</keyword>
<evidence type="ECO:0000256" key="6">
    <source>
        <dbReference type="ARBA" id="ARBA00023136"/>
    </source>
</evidence>
<accession>A0A7W3JB87</accession>
<keyword evidence="12" id="KW-1185">Reference proteome</keyword>
<dbReference type="GO" id="GO:0016887">
    <property type="term" value="F:ATP hydrolysis activity"/>
    <property type="evidence" value="ECO:0007669"/>
    <property type="project" value="InterPro"/>
</dbReference>
<dbReference type="InterPro" id="IPR011527">
    <property type="entry name" value="ABC1_TM_dom"/>
</dbReference>
<name>A0A7W3JB87_9MICO</name>
<evidence type="ECO:0000256" key="8">
    <source>
        <dbReference type="SAM" id="Phobius"/>
    </source>
</evidence>
<feature type="transmembrane region" description="Helical" evidence="8">
    <location>
        <begin position="146"/>
        <end position="168"/>
    </location>
</feature>
<evidence type="ECO:0000313" key="12">
    <source>
        <dbReference type="Proteomes" id="UP000540568"/>
    </source>
</evidence>
<dbReference type="Gene3D" id="1.20.1560.10">
    <property type="entry name" value="ABC transporter type 1, transmembrane domain"/>
    <property type="match status" value="1"/>
</dbReference>
<evidence type="ECO:0000256" key="7">
    <source>
        <dbReference type="SAM" id="MobiDB-lite"/>
    </source>
</evidence>
<dbReference type="Proteomes" id="UP000540568">
    <property type="component" value="Unassembled WGS sequence"/>
</dbReference>
<dbReference type="GO" id="GO:0005524">
    <property type="term" value="F:ATP binding"/>
    <property type="evidence" value="ECO:0007669"/>
    <property type="project" value="UniProtKB-KW"/>
</dbReference>
<feature type="domain" description="ABC transmembrane type-1" evidence="10">
    <location>
        <begin position="38"/>
        <end position="319"/>
    </location>
</feature>
<dbReference type="EMBL" id="JACGWV010000002">
    <property type="protein sequence ID" value="MBA8809675.1"/>
    <property type="molecule type" value="Genomic_DNA"/>
</dbReference>
<dbReference type="Pfam" id="PF00005">
    <property type="entry name" value="ABC_tran"/>
    <property type="match status" value="1"/>
</dbReference>
<dbReference type="InterPro" id="IPR036640">
    <property type="entry name" value="ABC1_TM_sf"/>
</dbReference>
<dbReference type="InterPro" id="IPR027417">
    <property type="entry name" value="P-loop_NTPase"/>
</dbReference>
<keyword evidence="2 8" id="KW-0812">Transmembrane</keyword>
<dbReference type="GO" id="GO:0140359">
    <property type="term" value="F:ABC-type transporter activity"/>
    <property type="evidence" value="ECO:0007669"/>
    <property type="project" value="InterPro"/>
</dbReference>
<feature type="compositionally biased region" description="Low complexity" evidence="7">
    <location>
        <begin position="338"/>
        <end position="350"/>
    </location>
</feature>
<protein>
    <submittedName>
        <fullName evidence="11">ABC-type transport system involved in cytochrome bd biosynthesis fused ATPase/permease subunit</fullName>
    </submittedName>
</protein>
<keyword evidence="4" id="KW-0067">ATP-binding</keyword>
<dbReference type="InterPro" id="IPR003593">
    <property type="entry name" value="AAA+_ATPase"/>
</dbReference>
<dbReference type="InterPro" id="IPR017871">
    <property type="entry name" value="ABC_transporter-like_CS"/>
</dbReference>
<proteinExistence type="predicted"/>
<dbReference type="SUPFAM" id="SSF90123">
    <property type="entry name" value="ABC transporter transmembrane region"/>
    <property type="match status" value="1"/>
</dbReference>
<dbReference type="PROSITE" id="PS00211">
    <property type="entry name" value="ABC_TRANSPORTER_1"/>
    <property type="match status" value="1"/>
</dbReference>
<keyword evidence="5 8" id="KW-1133">Transmembrane helix</keyword>
<dbReference type="Gene3D" id="3.40.50.300">
    <property type="entry name" value="P-loop containing nucleotide triphosphate hydrolases"/>
    <property type="match status" value="1"/>
</dbReference>
<feature type="transmembrane region" description="Helical" evidence="8">
    <location>
        <begin position="37"/>
        <end position="63"/>
    </location>
</feature>
<evidence type="ECO:0000259" key="9">
    <source>
        <dbReference type="PROSITE" id="PS50893"/>
    </source>
</evidence>
<dbReference type="PANTHER" id="PTHR24221:SF654">
    <property type="entry name" value="ATP-BINDING CASSETTE SUB-FAMILY B MEMBER 6"/>
    <property type="match status" value="1"/>
</dbReference>
<comment type="subcellular location">
    <subcellularLocation>
        <location evidence="1">Cell membrane</location>
        <topology evidence="1">Multi-pass membrane protein</topology>
    </subcellularLocation>
</comment>
<reference evidence="11 12" key="1">
    <citation type="submission" date="2020-07" db="EMBL/GenBank/DDBJ databases">
        <title>Sequencing the genomes of 1000 actinobacteria strains.</title>
        <authorList>
            <person name="Klenk H.-P."/>
        </authorList>
    </citation>
    <scope>NUCLEOTIDE SEQUENCE [LARGE SCALE GENOMIC DNA]</scope>
    <source>
        <strain evidence="11 12">DSM 44121</strain>
    </source>
</reference>